<proteinExistence type="predicted"/>
<comment type="caution">
    <text evidence="7">The sequence shown here is derived from an EMBL/GenBank/DDBJ whole genome shotgun (WGS) entry which is preliminary data.</text>
</comment>
<dbReference type="InterPro" id="IPR054707">
    <property type="entry name" value="DhpH_subs-bd"/>
</dbReference>
<accession>A0A7C8MQR0</accession>
<feature type="domain" description="FAD-binding" evidence="5">
    <location>
        <begin position="130"/>
        <end position="188"/>
    </location>
</feature>
<keyword evidence="8" id="KW-1185">Reference proteome</keyword>
<sequence>MIGESEMDAKSVVIVGGSLAGLLHGLHLKRCGYHVVILEQDRSPMERRDHQAGIAIGPSVATLMERYDATGQEYVVHASTLTQIKSSQPTKRHLTRRLTNWVLLYRLLRANFDGLSSPACKNPPPSMEGDGRTEFRNGKRVTQLNYDEETGIVHVFYVDVETGEEASISATLVLGADGRRSTIRKLLTAPSLFSQLFNSPSQGKYAGYITWRGTVPECDVSSETANFFNDQVIIMYMNGSYMVIYVIPTEDGDTAQGSRLINWAWYYPLPPDTAEMKSVFTDIHGVRHQFTVPKGLVQPQVWSQHLQGFIEEMVAPVAELVSKSTPFVTKIDDYMSSQGSFLGGHVILVGDALAGLTSPRQQNKLHSIAYN</sequence>
<protein>
    <submittedName>
        <fullName evidence="7">Uncharacterized protein</fullName>
    </submittedName>
</protein>
<dbReference type="GO" id="GO:0016491">
    <property type="term" value="F:oxidoreductase activity"/>
    <property type="evidence" value="ECO:0007669"/>
    <property type="project" value="UniProtKB-KW"/>
</dbReference>
<dbReference type="PANTHER" id="PTHR47469">
    <property type="entry name" value="MONOOXYGENASE-LIKE"/>
    <property type="match status" value="1"/>
</dbReference>
<dbReference type="Gene3D" id="3.30.9.60">
    <property type="match status" value="1"/>
</dbReference>
<evidence type="ECO:0000259" key="6">
    <source>
        <dbReference type="Pfam" id="PF22607"/>
    </source>
</evidence>
<dbReference type="SUPFAM" id="SSF51905">
    <property type="entry name" value="FAD/NAD(P)-binding domain"/>
    <property type="match status" value="1"/>
</dbReference>
<dbReference type="EMBL" id="WUBL01000014">
    <property type="protein sequence ID" value="KAF2971312.1"/>
    <property type="molecule type" value="Genomic_DNA"/>
</dbReference>
<dbReference type="SUPFAM" id="SSF54373">
    <property type="entry name" value="FAD-linked reductases, C-terminal domain"/>
    <property type="match status" value="1"/>
</dbReference>
<name>A0A7C8MQR0_9PEZI</name>
<evidence type="ECO:0000256" key="2">
    <source>
        <dbReference type="ARBA" id="ARBA00022630"/>
    </source>
</evidence>
<dbReference type="InParanoid" id="A0A7C8MQR0"/>
<keyword evidence="2" id="KW-0285">Flavoprotein</keyword>
<evidence type="ECO:0000256" key="4">
    <source>
        <dbReference type="ARBA" id="ARBA00023002"/>
    </source>
</evidence>
<comment type="pathway">
    <text evidence="1">Secondary metabolite biosynthesis.</text>
</comment>
<evidence type="ECO:0000259" key="5">
    <source>
        <dbReference type="Pfam" id="PF01494"/>
    </source>
</evidence>
<dbReference type="OrthoDB" id="16820at2759"/>
<dbReference type="Pfam" id="PF22607">
    <property type="entry name" value="FAD_binding-like"/>
    <property type="match status" value="1"/>
</dbReference>
<dbReference type="Proteomes" id="UP000481858">
    <property type="component" value="Unassembled WGS sequence"/>
</dbReference>
<dbReference type="InterPro" id="IPR036188">
    <property type="entry name" value="FAD/NAD-bd_sf"/>
</dbReference>
<evidence type="ECO:0000256" key="1">
    <source>
        <dbReference type="ARBA" id="ARBA00005179"/>
    </source>
</evidence>
<dbReference type="InterPro" id="IPR053212">
    <property type="entry name" value="DHP_3-monooxygenase"/>
</dbReference>
<dbReference type="PRINTS" id="PR00420">
    <property type="entry name" value="RNGMNOXGNASE"/>
</dbReference>
<reference evidence="7 8" key="1">
    <citation type="submission" date="2019-12" db="EMBL/GenBank/DDBJ databases">
        <title>Draft genome sequence of the ascomycete Xylaria multiplex DSM 110363.</title>
        <authorList>
            <person name="Buettner E."/>
            <person name="Kellner H."/>
        </authorList>
    </citation>
    <scope>NUCLEOTIDE SEQUENCE [LARGE SCALE GENOMIC DNA]</scope>
    <source>
        <strain evidence="7 8">DSM 110363</strain>
    </source>
</reference>
<organism evidence="7 8">
    <name type="scientific">Xylaria multiplex</name>
    <dbReference type="NCBI Taxonomy" id="323545"/>
    <lineage>
        <taxon>Eukaryota</taxon>
        <taxon>Fungi</taxon>
        <taxon>Dikarya</taxon>
        <taxon>Ascomycota</taxon>
        <taxon>Pezizomycotina</taxon>
        <taxon>Sordariomycetes</taxon>
        <taxon>Xylariomycetidae</taxon>
        <taxon>Xylariales</taxon>
        <taxon>Xylariaceae</taxon>
        <taxon>Xylaria</taxon>
    </lineage>
</organism>
<keyword evidence="4" id="KW-0560">Oxidoreductase</keyword>
<evidence type="ECO:0000256" key="3">
    <source>
        <dbReference type="ARBA" id="ARBA00022827"/>
    </source>
</evidence>
<dbReference type="InterPro" id="IPR002938">
    <property type="entry name" value="FAD-bd"/>
</dbReference>
<evidence type="ECO:0000313" key="7">
    <source>
        <dbReference type="EMBL" id="KAF2971312.1"/>
    </source>
</evidence>
<dbReference type="GO" id="GO:0071949">
    <property type="term" value="F:FAD binding"/>
    <property type="evidence" value="ECO:0007669"/>
    <property type="project" value="InterPro"/>
</dbReference>
<dbReference type="Gene3D" id="3.50.50.60">
    <property type="entry name" value="FAD/NAD(P)-binding domain"/>
    <property type="match status" value="1"/>
</dbReference>
<dbReference type="AlphaFoldDB" id="A0A7C8MQR0"/>
<keyword evidence="3" id="KW-0274">FAD</keyword>
<evidence type="ECO:0000313" key="8">
    <source>
        <dbReference type="Proteomes" id="UP000481858"/>
    </source>
</evidence>
<dbReference type="Pfam" id="PF01494">
    <property type="entry name" value="FAD_binding_3"/>
    <property type="match status" value="1"/>
</dbReference>
<gene>
    <name evidence="7" type="ORF">GQX73_g2266</name>
</gene>
<dbReference type="PANTHER" id="PTHR47469:SF2">
    <property type="entry name" value="OS06G0597600 PROTEIN"/>
    <property type="match status" value="1"/>
</dbReference>
<feature type="domain" description="2,6-dihydroxypyridine 3-monooxygenase substrate binding" evidence="6">
    <location>
        <begin position="205"/>
        <end position="333"/>
    </location>
</feature>